<keyword evidence="3 6" id="KW-0812">Transmembrane</keyword>
<name>A0AAW7ZIL7_9FIRM</name>
<comment type="caution">
    <text evidence="8">The sequence shown here is derived from an EMBL/GenBank/DDBJ whole genome shotgun (WGS) entry which is preliminary data.</text>
</comment>
<evidence type="ECO:0000256" key="5">
    <source>
        <dbReference type="ARBA" id="ARBA00023136"/>
    </source>
</evidence>
<feature type="transmembrane region" description="Helical" evidence="6">
    <location>
        <begin position="364"/>
        <end position="388"/>
    </location>
</feature>
<evidence type="ECO:0000259" key="7">
    <source>
        <dbReference type="Pfam" id="PF02687"/>
    </source>
</evidence>
<proteinExistence type="predicted"/>
<dbReference type="GO" id="GO:0005886">
    <property type="term" value="C:plasma membrane"/>
    <property type="evidence" value="ECO:0007669"/>
    <property type="project" value="UniProtKB-SubCell"/>
</dbReference>
<feature type="transmembrane region" description="Helical" evidence="6">
    <location>
        <begin position="314"/>
        <end position="344"/>
    </location>
</feature>
<feature type="transmembrane region" description="Helical" evidence="6">
    <location>
        <begin position="720"/>
        <end position="738"/>
    </location>
</feature>
<sequence>MNVLLKKLWRIILNGKGQFLAVVAVVTVGISVYISMGTSYYNLNKSQEVFYRENNFAEHYFQVVRAPQQIIKQIEAVPGVSQATGRIQKDVPVIKEGNLRASARVITYSLPIDNEVNQFQLQAGRLFEKYSPGGAIEILVDPLYFSASQLDFNGTVTIVAEGKQVPLTVVGTGSSPEFTYVMKDTSSIAAEPGSFGIIMMPQGQAQQILGYSGQINQVVIKFVPGFDEKKVVNQVKQILEPYGNLVDYPRKQQLSHAVLQGELDSLKASSIFLPAIFLIIAAAIQFVMIGRMVKAQRLQIGIMKAMGYSSWQIMTHYTGYALTVAVVGACLGTLLGLVFATLFSQLYAQYFNLPATIGGVNLKAIFNGFLLSISVGCVAGITSSRGVIGINPAEAMRSEPPKKAGKILLEHWQWLWKMLSPAWKMSIRTVSRNKGRFGVTLVGVIFAVGMLVVALFIKDSVDYMINRTYFQEQKYDYLVRFNSPAKESELLNISRLEGVLKTEPIFEIPVKIHRGDNSEDDLLLGLPTNLTLKELPGETNKPLGLPDEGILISQKTANRLDAGVGDQVTIETLLGLGPSRFATVKIVAINQQLVGNSTYISLEQANRIMGERQLATGAMLKIDPYHADSIEEALNDITGLSSILSRQSELDSFNKNLDAMIYSISIMVFFAIILGFAIVYNSSIISFSERKRELASLRVLGFTNREVSGLLFKENLLQSLLGVILGLPFGLLLAKGYIQAVSTDLFTFPVVIYPSTYLLSALGGLFFILVAHRMASRGVSKLELVEVLKNRD</sequence>
<evidence type="ECO:0000313" key="9">
    <source>
        <dbReference type="Proteomes" id="UP001172911"/>
    </source>
</evidence>
<evidence type="ECO:0000313" key="8">
    <source>
        <dbReference type="EMBL" id="MDO7789022.1"/>
    </source>
</evidence>
<keyword evidence="5 6" id="KW-0472">Membrane</keyword>
<evidence type="ECO:0000256" key="3">
    <source>
        <dbReference type="ARBA" id="ARBA00022692"/>
    </source>
</evidence>
<feature type="transmembrane region" description="Helical" evidence="6">
    <location>
        <begin position="20"/>
        <end position="41"/>
    </location>
</feature>
<reference evidence="8" key="2">
    <citation type="submission" date="2023-03" db="EMBL/GenBank/DDBJ databases">
        <authorList>
            <person name="Zhang Z."/>
        </authorList>
    </citation>
    <scope>NUCLEOTIDE SEQUENCE</scope>
    <source>
        <strain evidence="8">DSA</strain>
    </source>
</reference>
<feature type="domain" description="ABC3 transporter permease C-terminal" evidence="7">
    <location>
        <begin position="666"/>
        <end position="782"/>
    </location>
</feature>
<reference evidence="8" key="1">
    <citation type="journal article" date="2023" name="J. Hazard. Mater.">
        <title>Anaerobic biodegradation of pyrene and benzo[a]pyrene by a new sulfate-reducing Desulforamulus aquiferis strain DSA.</title>
        <authorList>
            <person name="Zhang Z."/>
            <person name="Sun J."/>
            <person name="Gong X."/>
            <person name="Wang C."/>
            <person name="Wang H."/>
        </authorList>
    </citation>
    <scope>NUCLEOTIDE SEQUENCE</scope>
    <source>
        <strain evidence="8">DSA</strain>
    </source>
</reference>
<feature type="domain" description="ABC3 transporter permease C-terminal" evidence="7">
    <location>
        <begin position="271"/>
        <end position="392"/>
    </location>
</feature>
<accession>A0AAW7ZIL7</accession>
<dbReference type="PANTHER" id="PTHR30287">
    <property type="entry name" value="MEMBRANE COMPONENT OF PREDICTED ABC SUPERFAMILY METABOLITE UPTAKE TRANSPORTER"/>
    <property type="match status" value="1"/>
</dbReference>
<dbReference type="AlphaFoldDB" id="A0AAW7ZIL7"/>
<dbReference type="InterPro" id="IPR003838">
    <property type="entry name" value="ABC3_permease_C"/>
</dbReference>
<feature type="transmembrane region" description="Helical" evidence="6">
    <location>
        <begin position="271"/>
        <end position="293"/>
    </location>
</feature>
<protein>
    <submittedName>
        <fullName evidence="8">FtsX-like permease family protein</fullName>
    </submittedName>
</protein>
<evidence type="ECO:0000256" key="2">
    <source>
        <dbReference type="ARBA" id="ARBA00022475"/>
    </source>
</evidence>
<dbReference type="EMBL" id="JARPTC010000031">
    <property type="protein sequence ID" value="MDO7789022.1"/>
    <property type="molecule type" value="Genomic_DNA"/>
</dbReference>
<feature type="transmembrane region" description="Helical" evidence="6">
    <location>
        <begin position="437"/>
        <end position="457"/>
    </location>
</feature>
<keyword evidence="4 6" id="KW-1133">Transmembrane helix</keyword>
<gene>
    <name evidence="8" type="ORF">P6N53_17570</name>
</gene>
<dbReference type="InterPro" id="IPR038766">
    <property type="entry name" value="Membrane_comp_ABC_pdt"/>
</dbReference>
<keyword evidence="2" id="KW-1003">Cell membrane</keyword>
<evidence type="ECO:0000256" key="4">
    <source>
        <dbReference type="ARBA" id="ARBA00022989"/>
    </source>
</evidence>
<evidence type="ECO:0000256" key="1">
    <source>
        <dbReference type="ARBA" id="ARBA00004651"/>
    </source>
</evidence>
<evidence type="ECO:0000256" key="6">
    <source>
        <dbReference type="SAM" id="Phobius"/>
    </source>
</evidence>
<dbReference type="RefSeq" id="WP_304545479.1">
    <property type="nucleotide sequence ID" value="NZ_JARPTC010000031.1"/>
</dbReference>
<feature type="transmembrane region" description="Helical" evidence="6">
    <location>
        <begin position="750"/>
        <end position="771"/>
    </location>
</feature>
<dbReference type="Pfam" id="PF02687">
    <property type="entry name" value="FtsX"/>
    <property type="match status" value="2"/>
</dbReference>
<feature type="transmembrane region" description="Helical" evidence="6">
    <location>
        <begin position="659"/>
        <end position="682"/>
    </location>
</feature>
<dbReference type="Proteomes" id="UP001172911">
    <property type="component" value="Unassembled WGS sequence"/>
</dbReference>
<keyword evidence="9" id="KW-1185">Reference proteome</keyword>
<organism evidence="8 9">
    <name type="scientific">Desulforamulus aquiferis</name>
    <dbReference type="NCBI Taxonomy" id="1397668"/>
    <lineage>
        <taxon>Bacteria</taxon>
        <taxon>Bacillati</taxon>
        <taxon>Bacillota</taxon>
        <taxon>Clostridia</taxon>
        <taxon>Eubacteriales</taxon>
        <taxon>Peptococcaceae</taxon>
        <taxon>Desulforamulus</taxon>
    </lineage>
</organism>
<comment type="subcellular location">
    <subcellularLocation>
        <location evidence="1">Cell membrane</location>
        <topology evidence="1">Multi-pass membrane protein</topology>
    </subcellularLocation>
</comment>
<dbReference type="PANTHER" id="PTHR30287:SF1">
    <property type="entry name" value="INNER MEMBRANE PROTEIN"/>
    <property type="match status" value="1"/>
</dbReference>